<feature type="region of interest" description="Disordered" evidence="5">
    <location>
        <begin position="159"/>
        <end position="198"/>
    </location>
</feature>
<evidence type="ECO:0000256" key="3">
    <source>
        <dbReference type="ARBA" id="ARBA00022989"/>
    </source>
</evidence>
<dbReference type="EMBL" id="JASNQZ010000015">
    <property type="protein sequence ID" value="KAL0947540.1"/>
    <property type="molecule type" value="Genomic_DNA"/>
</dbReference>
<dbReference type="PANTHER" id="PTHR31274">
    <property type="entry name" value="PROTEIN ECM3"/>
    <property type="match status" value="1"/>
</dbReference>
<evidence type="ECO:0000256" key="5">
    <source>
        <dbReference type="SAM" id="MobiDB-lite"/>
    </source>
</evidence>
<organism evidence="7 8">
    <name type="scientific">Hohenbuehelia grisea</name>
    <dbReference type="NCBI Taxonomy" id="104357"/>
    <lineage>
        <taxon>Eukaryota</taxon>
        <taxon>Fungi</taxon>
        <taxon>Dikarya</taxon>
        <taxon>Basidiomycota</taxon>
        <taxon>Agaricomycotina</taxon>
        <taxon>Agaricomycetes</taxon>
        <taxon>Agaricomycetidae</taxon>
        <taxon>Agaricales</taxon>
        <taxon>Pleurotineae</taxon>
        <taxon>Pleurotaceae</taxon>
        <taxon>Hohenbuehelia</taxon>
    </lineage>
</organism>
<evidence type="ECO:0000256" key="2">
    <source>
        <dbReference type="ARBA" id="ARBA00022692"/>
    </source>
</evidence>
<keyword evidence="2 6" id="KW-0812">Transmembrane</keyword>
<reference evidence="8" key="1">
    <citation type="submission" date="2024-06" db="EMBL/GenBank/DDBJ databases">
        <title>Multi-omics analyses provide insights into the biosynthesis of the anticancer antibiotic pleurotin in Hohenbuehelia grisea.</title>
        <authorList>
            <person name="Weaver J.A."/>
            <person name="Alberti F."/>
        </authorList>
    </citation>
    <scope>NUCLEOTIDE SEQUENCE [LARGE SCALE GENOMIC DNA]</scope>
    <source>
        <strain evidence="8">T-177</strain>
    </source>
</reference>
<evidence type="ECO:0000256" key="4">
    <source>
        <dbReference type="ARBA" id="ARBA00023136"/>
    </source>
</evidence>
<feature type="transmembrane region" description="Helical" evidence="6">
    <location>
        <begin position="376"/>
        <end position="396"/>
    </location>
</feature>
<dbReference type="InterPro" id="IPR040254">
    <property type="entry name" value="Ecm3-like"/>
</dbReference>
<feature type="transmembrane region" description="Helical" evidence="6">
    <location>
        <begin position="416"/>
        <end position="435"/>
    </location>
</feature>
<keyword evidence="3 6" id="KW-1133">Transmembrane helix</keyword>
<accession>A0ABR3IVY7</accession>
<feature type="transmembrane region" description="Helical" evidence="6">
    <location>
        <begin position="249"/>
        <end position="273"/>
    </location>
</feature>
<comment type="caution">
    <text evidence="7">The sequence shown here is derived from an EMBL/GenBank/DDBJ whole genome shotgun (WGS) entry which is preliminary data.</text>
</comment>
<dbReference type="InterPro" id="IPR004776">
    <property type="entry name" value="Mem_transp_PIN-like"/>
</dbReference>
<keyword evidence="4 6" id="KW-0472">Membrane</keyword>
<feature type="compositionally biased region" description="Polar residues" evidence="5">
    <location>
        <begin position="172"/>
        <end position="191"/>
    </location>
</feature>
<feature type="transmembrane region" description="Helical" evidence="6">
    <location>
        <begin position="341"/>
        <end position="364"/>
    </location>
</feature>
<evidence type="ECO:0000313" key="8">
    <source>
        <dbReference type="Proteomes" id="UP001556367"/>
    </source>
</evidence>
<protein>
    <recommendedName>
        <fullName evidence="9">PIN-like protein</fullName>
    </recommendedName>
</protein>
<comment type="subcellular location">
    <subcellularLocation>
        <location evidence="1">Membrane</location>
        <topology evidence="1">Multi-pass membrane protein</topology>
    </subcellularLocation>
</comment>
<feature type="compositionally biased region" description="Basic and acidic residues" evidence="5">
    <location>
        <begin position="109"/>
        <end position="125"/>
    </location>
</feature>
<sequence length="436" mass="47826">MSVYSNVGDDEHHRSGAVQWYIGPESFRGLYFSFHSRIYGESHPYSAREAKLCFEITLFPCGGHRWVAMDYVGPGKENEEVREMMRLRRRRSLLGWMRLTSLSQRKPLTQKEPRDAEETYNDKESPQLSRALTNPMSCGTQQGPSHMDVTLLRTESADHEVSSVEPADEAISRTTSSAPTEFVPSRTTSPITAVGSDWKQPNGLFNEELRPQPVRLALTGSCPPTEHVGLTPGSLTSSSRRGSTIWARIVTFVRSLCAPVSLAMVIAFPIAAIPQLKALFVDVPEASLPPAPDGQPPLAVIIDAATFIGGASVPLGLICLGSALAKLQIPRHQWSTLPLGAIWWLAIGKLVIMPVLGVLIVHGLVKASMIGKEDKLLQFVCMFFSCLPTATTQVFLTQVYSSTGTAEHLSVFLVPQYIITFFSITGMTAYCLSTLF</sequence>
<evidence type="ECO:0000313" key="7">
    <source>
        <dbReference type="EMBL" id="KAL0947540.1"/>
    </source>
</evidence>
<evidence type="ECO:0008006" key="9">
    <source>
        <dbReference type="Google" id="ProtNLM"/>
    </source>
</evidence>
<dbReference type="PANTHER" id="PTHR31274:SF1">
    <property type="entry name" value="AGL149CP"/>
    <property type="match status" value="1"/>
</dbReference>
<proteinExistence type="predicted"/>
<keyword evidence="8" id="KW-1185">Reference proteome</keyword>
<dbReference type="Proteomes" id="UP001556367">
    <property type="component" value="Unassembled WGS sequence"/>
</dbReference>
<name>A0ABR3IVY7_9AGAR</name>
<feature type="region of interest" description="Disordered" evidence="5">
    <location>
        <begin position="104"/>
        <end position="145"/>
    </location>
</feature>
<feature type="compositionally biased region" description="Polar residues" evidence="5">
    <location>
        <begin position="126"/>
        <end position="144"/>
    </location>
</feature>
<evidence type="ECO:0000256" key="1">
    <source>
        <dbReference type="ARBA" id="ARBA00004141"/>
    </source>
</evidence>
<dbReference type="Pfam" id="PF03547">
    <property type="entry name" value="Mem_trans"/>
    <property type="match status" value="1"/>
</dbReference>
<gene>
    <name evidence="7" type="ORF">HGRIS_013636</name>
</gene>
<evidence type="ECO:0000256" key="6">
    <source>
        <dbReference type="SAM" id="Phobius"/>
    </source>
</evidence>